<comment type="caution">
    <text evidence="2">The sequence shown here is derived from an EMBL/GenBank/DDBJ whole genome shotgun (WGS) entry which is preliminary data.</text>
</comment>
<dbReference type="AlphaFoldDB" id="A0A7J9L283"/>
<dbReference type="Pfam" id="PF13456">
    <property type="entry name" value="RVT_3"/>
    <property type="match status" value="1"/>
</dbReference>
<proteinExistence type="predicted"/>
<feature type="domain" description="RNase H type-1" evidence="1">
    <location>
        <begin position="136"/>
        <end position="233"/>
    </location>
</feature>
<dbReference type="OrthoDB" id="1001818at2759"/>
<evidence type="ECO:0000313" key="3">
    <source>
        <dbReference type="Proteomes" id="UP000593576"/>
    </source>
</evidence>
<dbReference type="EMBL" id="JABFAF010000004">
    <property type="protein sequence ID" value="MBA0852686.1"/>
    <property type="molecule type" value="Genomic_DNA"/>
</dbReference>
<dbReference type="InterPro" id="IPR002156">
    <property type="entry name" value="RNaseH_domain"/>
</dbReference>
<dbReference type="InterPro" id="IPR012337">
    <property type="entry name" value="RNaseH-like_sf"/>
</dbReference>
<evidence type="ECO:0000313" key="2">
    <source>
        <dbReference type="EMBL" id="MBA0852686.1"/>
    </source>
</evidence>
<accession>A0A7J9L283</accession>
<keyword evidence="3" id="KW-1185">Reference proteome</keyword>
<dbReference type="PANTHER" id="PTHR47723">
    <property type="entry name" value="OS05G0353850 PROTEIN"/>
    <property type="match status" value="1"/>
</dbReference>
<gene>
    <name evidence="2" type="ORF">Goshw_008388</name>
</gene>
<dbReference type="InterPro" id="IPR036397">
    <property type="entry name" value="RNaseH_sf"/>
</dbReference>
<dbReference type="PANTHER" id="PTHR47723:SF19">
    <property type="entry name" value="POLYNUCLEOTIDYL TRANSFERASE, RIBONUCLEASE H-LIKE SUPERFAMILY PROTEIN"/>
    <property type="match status" value="1"/>
</dbReference>
<dbReference type="SUPFAM" id="SSF53098">
    <property type="entry name" value="Ribonuclease H-like"/>
    <property type="match status" value="1"/>
</dbReference>
<dbReference type="GO" id="GO:0003676">
    <property type="term" value="F:nucleic acid binding"/>
    <property type="evidence" value="ECO:0007669"/>
    <property type="project" value="InterPro"/>
</dbReference>
<name>A0A7J9L283_GOSSC</name>
<dbReference type="InterPro" id="IPR053151">
    <property type="entry name" value="RNase_H-like"/>
</dbReference>
<dbReference type="Proteomes" id="UP000593576">
    <property type="component" value="Unassembled WGS sequence"/>
</dbReference>
<evidence type="ECO:0000259" key="1">
    <source>
        <dbReference type="Pfam" id="PF13456"/>
    </source>
</evidence>
<reference evidence="2 3" key="1">
    <citation type="journal article" date="2019" name="Genome Biol. Evol.">
        <title>Insights into the evolution of the New World diploid cottons (Gossypium, subgenus Houzingenia) based on genome sequencing.</title>
        <authorList>
            <person name="Grover C.E."/>
            <person name="Arick M.A. 2nd"/>
            <person name="Thrash A."/>
            <person name="Conover J.L."/>
            <person name="Sanders W.S."/>
            <person name="Peterson D.G."/>
            <person name="Frelichowski J.E."/>
            <person name="Scheffler J.A."/>
            <person name="Scheffler B.E."/>
            <person name="Wendel J.F."/>
        </authorList>
    </citation>
    <scope>NUCLEOTIDE SEQUENCE [LARGE SCALE GENOMIC DNA]</scope>
    <source>
        <strain evidence="2">1</strain>
        <tissue evidence="2">Leaf</tissue>
    </source>
</reference>
<protein>
    <recommendedName>
        <fullName evidence="1">RNase H type-1 domain-containing protein</fullName>
    </recommendedName>
</protein>
<dbReference type="Gene3D" id="3.30.420.10">
    <property type="entry name" value="Ribonuclease H-like superfamily/Ribonuclease H"/>
    <property type="match status" value="1"/>
</dbReference>
<dbReference type="CDD" id="cd06222">
    <property type="entry name" value="RNase_H_like"/>
    <property type="match status" value="1"/>
</dbReference>
<sequence length="235" mass="26424">MVVPMEAKVADMTNPNGGWKWSVLTQCFDEEILEHIAACPPPMEDLGDDVCLWKNNDRVRRRLTNDSSCILCGNCQETLIHTLRDCNIAKCIWSKTIATNDYNNFFDADLEDWMISNLKNQSDFGLGVVKINSDEATAESGNWSAVGGVLRDSHGNWLVGFCRFLGRGFAITAELWAILHDLEIAWQKEYTKVIIESDNKSAVAMLIDVSIGSSSSTTLVQRIKEECRRNWTVNI</sequence>
<organism evidence="2 3">
    <name type="scientific">Gossypium schwendimanii</name>
    <name type="common">Cotton</name>
    <dbReference type="NCBI Taxonomy" id="34291"/>
    <lineage>
        <taxon>Eukaryota</taxon>
        <taxon>Viridiplantae</taxon>
        <taxon>Streptophyta</taxon>
        <taxon>Embryophyta</taxon>
        <taxon>Tracheophyta</taxon>
        <taxon>Spermatophyta</taxon>
        <taxon>Magnoliopsida</taxon>
        <taxon>eudicotyledons</taxon>
        <taxon>Gunneridae</taxon>
        <taxon>Pentapetalae</taxon>
        <taxon>rosids</taxon>
        <taxon>malvids</taxon>
        <taxon>Malvales</taxon>
        <taxon>Malvaceae</taxon>
        <taxon>Malvoideae</taxon>
        <taxon>Gossypium</taxon>
    </lineage>
</organism>
<dbReference type="GO" id="GO:0004523">
    <property type="term" value="F:RNA-DNA hybrid ribonuclease activity"/>
    <property type="evidence" value="ECO:0007669"/>
    <property type="project" value="InterPro"/>
</dbReference>
<dbReference type="InterPro" id="IPR044730">
    <property type="entry name" value="RNase_H-like_dom_plant"/>
</dbReference>